<keyword evidence="2" id="KW-1133">Transmembrane helix</keyword>
<accession>A0ABP6RFF3</accession>
<evidence type="ECO:0000256" key="2">
    <source>
        <dbReference type="SAM" id="Phobius"/>
    </source>
</evidence>
<feature type="transmembrane region" description="Helical" evidence="2">
    <location>
        <begin position="31"/>
        <end position="54"/>
    </location>
</feature>
<protein>
    <submittedName>
        <fullName evidence="3">Uncharacterized protein</fullName>
    </submittedName>
</protein>
<evidence type="ECO:0000256" key="1">
    <source>
        <dbReference type="SAM" id="MobiDB-lite"/>
    </source>
</evidence>
<gene>
    <name evidence="3" type="ORF">GCM10020260_14940</name>
</gene>
<dbReference type="EMBL" id="BAAAYG010000005">
    <property type="protein sequence ID" value="GAA3284432.1"/>
    <property type="molecule type" value="Genomic_DNA"/>
</dbReference>
<feature type="compositionally biased region" description="Pro residues" evidence="1">
    <location>
        <begin position="9"/>
        <end position="18"/>
    </location>
</feature>
<keyword evidence="2" id="KW-0472">Membrane</keyword>
<feature type="transmembrane region" description="Helical" evidence="2">
    <location>
        <begin position="74"/>
        <end position="97"/>
    </location>
</feature>
<sequence>MTAGSTTPGPGPSTGPRPPTRRQKVLQYLPFLIMAGALTTFAVLMAYLVIFGRILGYNVSSLDADGPQWPFTAAWLLIAATFASALVGAVWTPLVAIRFSRTTRGRG</sequence>
<name>A0ABP6RFF3_9MICC</name>
<feature type="region of interest" description="Disordered" evidence="1">
    <location>
        <begin position="1"/>
        <end position="21"/>
    </location>
</feature>
<keyword evidence="4" id="KW-1185">Reference proteome</keyword>
<reference evidence="4" key="1">
    <citation type="journal article" date="2019" name="Int. J. Syst. Evol. Microbiol.">
        <title>The Global Catalogue of Microorganisms (GCM) 10K type strain sequencing project: providing services to taxonomists for standard genome sequencing and annotation.</title>
        <authorList>
            <consortium name="The Broad Institute Genomics Platform"/>
            <consortium name="The Broad Institute Genome Sequencing Center for Infectious Disease"/>
            <person name="Wu L."/>
            <person name="Ma J."/>
        </authorList>
    </citation>
    <scope>NUCLEOTIDE SEQUENCE [LARGE SCALE GENOMIC DNA]</scope>
    <source>
        <strain evidence="4">JCM 11483</strain>
    </source>
</reference>
<keyword evidence="2" id="KW-0812">Transmembrane</keyword>
<dbReference type="RefSeq" id="WP_344719839.1">
    <property type="nucleotide sequence ID" value="NZ_BAAAYG010000005.1"/>
</dbReference>
<evidence type="ECO:0000313" key="3">
    <source>
        <dbReference type="EMBL" id="GAA3284432.1"/>
    </source>
</evidence>
<proteinExistence type="predicted"/>
<comment type="caution">
    <text evidence="3">The sequence shown here is derived from an EMBL/GenBank/DDBJ whole genome shotgun (WGS) entry which is preliminary data.</text>
</comment>
<organism evidence="3 4">
    <name type="scientific">Nesterenkonia halobia</name>
    <dbReference type="NCBI Taxonomy" id="37922"/>
    <lineage>
        <taxon>Bacteria</taxon>
        <taxon>Bacillati</taxon>
        <taxon>Actinomycetota</taxon>
        <taxon>Actinomycetes</taxon>
        <taxon>Micrococcales</taxon>
        <taxon>Micrococcaceae</taxon>
        <taxon>Nesterenkonia</taxon>
    </lineage>
</organism>
<evidence type="ECO:0000313" key="4">
    <source>
        <dbReference type="Proteomes" id="UP001501736"/>
    </source>
</evidence>
<dbReference type="Proteomes" id="UP001501736">
    <property type="component" value="Unassembled WGS sequence"/>
</dbReference>